<dbReference type="STRING" id="1841610.A6X21_06930"/>
<dbReference type="Proteomes" id="UP000094828">
    <property type="component" value="Unassembled WGS sequence"/>
</dbReference>
<dbReference type="OrthoDB" id="9800872at2"/>
<protein>
    <submittedName>
        <fullName evidence="2">Rhodanese</fullName>
    </submittedName>
</protein>
<dbReference type="RefSeq" id="WP_068849035.1">
    <property type="nucleotide sequence ID" value="NZ_LYDR01000116.1"/>
</dbReference>
<comment type="caution">
    <text evidence="2">The sequence shown here is derived from an EMBL/GenBank/DDBJ whole genome shotgun (WGS) entry which is preliminary data.</text>
</comment>
<dbReference type="InterPro" id="IPR001763">
    <property type="entry name" value="Rhodanese-like_dom"/>
</dbReference>
<reference evidence="2 3" key="1">
    <citation type="submission" date="2016-05" db="EMBL/GenBank/DDBJ databases">
        <title>Genomic and physiological characterization of Planctopirus sp. isolated from fresh water lake.</title>
        <authorList>
            <person name="Subhash Y."/>
            <person name="Ramana C."/>
        </authorList>
    </citation>
    <scope>NUCLEOTIDE SEQUENCE [LARGE SCALE GENOMIC DNA]</scope>
    <source>
        <strain evidence="2 3">JC280</strain>
    </source>
</reference>
<proteinExistence type="predicted"/>
<dbReference type="Gene3D" id="3.40.250.10">
    <property type="entry name" value="Rhodanese-like domain"/>
    <property type="match status" value="1"/>
</dbReference>
<name>A0A1C3EA00_9PLAN</name>
<dbReference type="PROSITE" id="PS50206">
    <property type="entry name" value="RHODANESE_3"/>
    <property type="match status" value="1"/>
</dbReference>
<dbReference type="SMART" id="SM00450">
    <property type="entry name" value="RHOD"/>
    <property type="match status" value="1"/>
</dbReference>
<gene>
    <name evidence="2" type="ORF">A6X21_06930</name>
</gene>
<dbReference type="InterPro" id="IPR050229">
    <property type="entry name" value="GlpE_sulfurtransferase"/>
</dbReference>
<sequence length="112" mass="12693">MTEELPLETNCSLVKQWLDEGKPFLLIDCREPDEHLIVHLEAALLLPMSQMQDRLSELAGQKENDIVVHCHHGGRSLRVAQWLRQQGFPKAVSMAGGIDHWATAIDPTLPRY</sequence>
<accession>A0A1C3EA00</accession>
<keyword evidence="3" id="KW-1185">Reference proteome</keyword>
<dbReference type="AlphaFoldDB" id="A0A1C3EA00"/>
<feature type="domain" description="Rhodanese" evidence="1">
    <location>
        <begin position="20"/>
        <end position="110"/>
    </location>
</feature>
<dbReference type="InterPro" id="IPR036873">
    <property type="entry name" value="Rhodanese-like_dom_sf"/>
</dbReference>
<dbReference type="PANTHER" id="PTHR43031:SF17">
    <property type="entry name" value="SULFURTRANSFERASE YTWF-RELATED"/>
    <property type="match status" value="1"/>
</dbReference>
<dbReference type="SUPFAM" id="SSF52821">
    <property type="entry name" value="Rhodanese/Cell cycle control phosphatase"/>
    <property type="match status" value="1"/>
</dbReference>
<organism evidence="2 3">
    <name type="scientific">Planctopirus hydrillae</name>
    <dbReference type="NCBI Taxonomy" id="1841610"/>
    <lineage>
        <taxon>Bacteria</taxon>
        <taxon>Pseudomonadati</taxon>
        <taxon>Planctomycetota</taxon>
        <taxon>Planctomycetia</taxon>
        <taxon>Planctomycetales</taxon>
        <taxon>Planctomycetaceae</taxon>
        <taxon>Planctopirus</taxon>
    </lineage>
</organism>
<evidence type="ECO:0000313" key="2">
    <source>
        <dbReference type="EMBL" id="ODA30062.1"/>
    </source>
</evidence>
<evidence type="ECO:0000259" key="1">
    <source>
        <dbReference type="PROSITE" id="PS50206"/>
    </source>
</evidence>
<dbReference type="EMBL" id="LYDR01000116">
    <property type="protein sequence ID" value="ODA30062.1"/>
    <property type="molecule type" value="Genomic_DNA"/>
</dbReference>
<dbReference type="Pfam" id="PF00581">
    <property type="entry name" value="Rhodanese"/>
    <property type="match status" value="1"/>
</dbReference>
<dbReference type="PANTHER" id="PTHR43031">
    <property type="entry name" value="FAD-DEPENDENT OXIDOREDUCTASE"/>
    <property type="match status" value="1"/>
</dbReference>
<evidence type="ECO:0000313" key="3">
    <source>
        <dbReference type="Proteomes" id="UP000094828"/>
    </source>
</evidence>